<evidence type="ECO:0008006" key="7">
    <source>
        <dbReference type="Google" id="ProtNLM"/>
    </source>
</evidence>
<feature type="domain" description="CBS" evidence="4">
    <location>
        <begin position="94"/>
        <end position="153"/>
    </location>
</feature>
<dbReference type="RefSeq" id="WP_044404274.1">
    <property type="nucleotide sequence ID" value="NZ_JXXE01000016.1"/>
</dbReference>
<dbReference type="Pfam" id="PF00571">
    <property type="entry name" value="CBS"/>
    <property type="match status" value="2"/>
</dbReference>
<dbReference type="Gene3D" id="3.10.580.10">
    <property type="entry name" value="CBS-domain"/>
    <property type="match status" value="1"/>
</dbReference>
<comment type="caution">
    <text evidence="5">The sequence shown here is derived from an EMBL/GenBank/DDBJ whole genome shotgun (WGS) entry which is preliminary data.</text>
</comment>
<reference evidence="5 6" key="1">
    <citation type="submission" date="2014-11" db="EMBL/GenBank/DDBJ databases">
        <title>Genomics and ecophysiology of heterotrophic nitrogen fixing bacteria isolated from estuarine surface water.</title>
        <authorList>
            <person name="Bentzon-Tilia M."/>
            <person name="Severin I."/>
            <person name="Hansen L.H."/>
            <person name="Riemann L."/>
        </authorList>
    </citation>
    <scope>NUCLEOTIDE SEQUENCE [LARGE SCALE GENOMIC DNA]</scope>
    <source>
        <strain evidence="5 6">BAL398</strain>
    </source>
</reference>
<dbReference type="OrthoDB" id="9783590at2"/>
<dbReference type="Pfam" id="PF04972">
    <property type="entry name" value="BON"/>
    <property type="match status" value="1"/>
</dbReference>
<dbReference type="InterPro" id="IPR051257">
    <property type="entry name" value="Diverse_CBS-Domain"/>
</dbReference>
<dbReference type="PANTHER" id="PTHR43080:SF26">
    <property type="entry name" value="REGULATORY PROTEIN"/>
    <property type="match status" value="1"/>
</dbReference>
<keyword evidence="1 2" id="KW-0129">CBS domain</keyword>
<dbReference type="InterPro" id="IPR007055">
    <property type="entry name" value="BON_dom"/>
</dbReference>
<dbReference type="PROSITE" id="PS50914">
    <property type="entry name" value="BON"/>
    <property type="match status" value="1"/>
</dbReference>
<evidence type="ECO:0000259" key="3">
    <source>
        <dbReference type="PROSITE" id="PS50914"/>
    </source>
</evidence>
<proteinExistence type="predicted"/>
<feature type="domain" description="CBS" evidence="4">
    <location>
        <begin position="7"/>
        <end position="66"/>
    </location>
</feature>
<protein>
    <recommendedName>
        <fullName evidence="7">CBS domain-containing protein</fullName>
    </recommendedName>
</protein>
<evidence type="ECO:0000256" key="2">
    <source>
        <dbReference type="PROSITE-ProRule" id="PRU00703"/>
    </source>
</evidence>
<dbReference type="InterPro" id="IPR046342">
    <property type="entry name" value="CBS_dom_sf"/>
</dbReference>
<evidence type="ECO:0000313" key="5">
    <source>
        <dbReference type="EMBL" id="KIZ48091.1"/>
    </source>
</evidence>
<organism evidence="5 6">
    <name type="scientific">Rhodopseudomonas palustris</name>
    <dbReference type="NCBI Taxonomy" id="1076"/>
    <lineage>
        <taxon>Bacteria</taxon>
        <taxon>Pseudomonadati</taxon>
        <taxon>Pseudomonadota</taxon>
        <taxon>Alphaproteobacteria</taxon>
        <taxon>Hyphomicrobiales</taxon>
        <taxon>Nitrobacteraceae</taxon>
        <taxon>Rhodopseudomonas</taxon>
    </lineage>
</organism>
<dbReference type="SMART" id="SM00116">
    <property type="entry name" value="CBS"/>
    <property type="match status" value="2"/>
</dbReference>
<dbReference type="PATRIC" id="fig|1076.23.peg.774"/>
<evidence type="ECO:0000259" key="4">
    <source>
        <dbReference type="PROSITE" id="PS51371"/>
    </source>
</evidence>
<sequence length="230" mass="24725">MRARDIMTTSVVSAKPETTVSEVARLLLERNISAVPVIESNGRLAGMVSEGDFLRRAEGGSHRHGSWWLRLFSGSGENAADYVKSHGRSAADVMTRDVVTITEDTPAGEAAHLLETKRIKRVPVLRDGKVVGIVSRADLLRGLAARCDAPAPIASVEDDVIRQRILEEIRASDWAPAYGVNVTVAEGNVQIWGIVDSPEQGEALRVAAENVPGVKGVQLNVSAIPAFGWE</sequence>
<dbReference type="EMBL" id="JXXE01000016">
    <property type="protein sequence ID" value="KIZ48091.1"/>
    <property type="molecule type" value="Genomic_DNA"/>
</dbReference>
<dbReference type="CDD" id="cd04586">
    <property type="entry name" value="CBS_pair_BON_assoc"/>
    <property type="match status" value="1"/>
</dbReference>
<gene>
    <name evidence="5" type="ORF">OO17_00690</name>
</gene>
<evidence type="ECO:0000313" key="6">
    <source>
        <dbReference type="Proteomes" id="UP000032515"/>
    </source>
</evidence>
<evidence type="ECO:0000256" key="1">
    <source>
        <dbReference type="ARBA" id="ARBA00023122"/>
    </source>
</evidence>
<dbReference type="InterPro" id="IPR017080">
    <property type="entry name" value="UCP036990_CBS_BON"/>
</dbReference>
<dbReference type="SUPFAM" id="SSF54631">
    <property type="entry name" value="CBS-domain pair"/>
    <property type="match status" value="1"/>
</dbReference>
<accession>A0A0D7F5N4</accession>
<feature type="domain" description="BON" evidence="3">
    <location>
        <begin position="157"/>
        <end position="225"/>
    </location>
</feature>
<dbReference type="PANTHER" id="PTHR43080">
    <property type="entry name" value="CBS DOMAIN-CONTAINING PROTEIN CBSX3, MITOCHONDRIAL"/>
    <property type="match status" value="1"/>
</dbReference>
<dbReference type="PIRSF" id="PIRSF036990">
    <property type="entry name" value="UCP036990_CBS_BON"/>
    <property type="match status" value="1"/>
</dbReference>
<dbReference type="Proteomes" id="UP000032515">
    <property type="component" value="Unassembled WGS sequence"/>
</dbReference>
<dbReference type="AlphaFoldDB" id="A0A0D7F5N4"/>
<dbReference type="InterPro" id="IPR000644">
    <property type="entry name" value="CBS_dom"/>
</dbReference>
<dbReference type="Gene3D" id="3.30.1340.30">
    <property type="match status" value="1"/>
</dbReference>
<dbReference type="PROSITE" id="PS51371">
    <property type="entry name" value="CBS"/>
    <property type="match status" value="2"/>
</dbReference>
<name>A0A0D7F5N4_RHOPL</name>